<reference evidence="2" key="1">
    <citation type="submission" date="2014-12" db="EMBL/GenBank/DDBJ databases">
        <title>Genome Sequence of Valsa Canker Pathogens Uncovers a Specific Adaption of Colonization on Woody Bark.</title>
        <authorList>
            <person name="Yin Z."/>
            <person name="Liu H."/>
            <person name="Gao X."/>
            <person name="Li Z."/>
            <person name="Song N."/>
            <person name="Ke X."/>
            <person name="Dai Q."/>
            <person name="Wu Y."/>
            <person name="Sun Y."/>
            <person name="Xu J.-R."/>
            <person name="Kang Z.K."/>
            <person name="Wang L."/>
            <person name="Huang L."/>
        </authorList>
    </citation>
    <scope>NUCLEOTIDE SEQUENCE [LARGE SCALE GENOMIC DNA]</scope>
    <source>
        <strain evidence="2">SXYL134</strain>
    </source>
</reference>
<evidence type="ECO:0000313" key="2">
    <source>
        <dbReference type="Proteomes" id="UP000078576"/>
    </source>
</evidence>
<name>A0A194V070_CYTMA</name>
<organism evidence="1 2">
    <name type="scientific">Cytospora mali</name>
    <name type="common">Apple Valsa canker fungus</name>
    <name type="synonym">Valsa mali</name>
    <dbReference type="NCBI Taxonomy" id="578113"/>
    <lineage>
        <taxon>Eukaryota</taxon>
        <taxon>Fungi</taxon>
        <taxon>Dikarya</taxon>
        <taxon>Ascomycota</taxon>
        <taxon>Pezizomycotina</taxon>
        <taxon>Sordariomycetes</taxon>
        <taxon>Sordariomycetidae</taxon>
        <taxon>Diaporthales</taxon>
        <taxon>Cytosporaceae</taxon>
        <taxon>Cytospora</taxon>
    </lineage>
</organism>
<dbReference type="Proteomes" id="UP000078576">
    <property type="component" value="Unassembled WGS sequence"/>
</dbReference>
<dbReference type="EMBL" id="KN714698">
    <property type="protein sequence ID" value="KUI57317.1"/>
    <property type="molecule type" value="Genomic_DNA"/>
</dbReference>
<keyword evidence="2" id="KW-1185">Reference proteome</keyword>
<dbReference type="OrthoDB" id="10498554at2759"/>
<protein>
    <submittedName>
        <fullName evidence="1">Uncharacterized protein</fullName>
    </submittedName>
</protein>
<sequence>MLESLLKKLRSLLKSPKQTVNMPFTKKQTLPMRYADTDVLEKQLNKVLGEDGWEHQGTEGQQRLERSKKPYGAIIVEIERETTPFDL</sequence>
<evidence type="ECO:0000313" key="1">
    <source>
        <dbReference type="EMBL" id="KUI57317.1"/>
    </source>
</evidence>
<proteinExistence type="predicted"/>
<dbReference type="AlphaFoldDB" id="A0A194V070"/>
<accession>A0A194V070</accession>
<gene>
    <name evidence="1" type="ORF">VP1G_10874</name>
</gene>